<dbReference type="EMBL" id="QJKJ01013681">
    <property type="protein sequence ID" value="RDX65907.1"/>
    <property type="molecule type" value="Genomic_DNA"/>
</dbReference>
<dbReference type="AlphaFoldDB" id="A0A371EIM4"/>
<proteinExistence type="predicted"/>
<dbReference type="Proteomes" id="UP000257109">
    <property type="component" value="Unassembled WGS sequence"/>
</dbReference>
<sequence length="146" mass="16521">MEEGSTEPQTPLKRSWEADPDPLGKVPERAGAGPSSDKERRANGGLVGSELREAKAKNQLHQLQERIILLEAGVARGKLHNERLEKQRRQRLMELVSERKKAADLELQVKNIVHRLRGEADKYAEIANGAHKAAQEAREETKFWKE</sequence>
<protein>
    <submittedName>
        <fullName evidence="2">Uncharacterized protein</fullName>
    </submittedName>
</protein>
<feature type="non-terminal residue" evidence="2">
    <location>
        <position position="1"/>
    </location>
</feature>
<keyword evidence="3" id="KW-1185">Reference proteome</keyword>
<evidence type="ECO:0000256" key="1">
    <source>
        <dbReference type="SAM" id="MobiDB-lite"/>
    </source>
</evidence>
<accession>A0A371EIM4</accession>
<name>A0A371EIM4_MUCPR</name>
<comment type="caution">
    <text evidence="2">The sequence shown here is derived from an EMBL/GenBank/DDBJ whole genome shotgun (WGS) entry which is preliminary data.</text>
</comment>
<evidence type="ECO:0000313" key="3">
    <source>
        <dbReference type="Proteomes" id="UP000257109"/>
    </source>
</evidence>
<organism evidence="2 3">
    <name type="scientific">Mucuna pruriens</name>
    <name type="common">Velvet bean</name>
    <name type="synonym">Dolichos pruriens</name>
    <dbReference type="NCBI Taxonomy" id="157652"/>
    <lineage>
        <taxon>Eukaryota</taxon>
        <taxon>Viridiplantae</taxon>
        <taxon>Streptophyta</taxon>
        <taxon>Embryophyta</taxon>
        <taxon>Tracheophyta</taxon>
        <taxon>Spermatophyta</taxon>
        <taxon>Magnoliopsida</taxon>
        <taxon>eudicotyledons</taxon>
        <taxon>Gunneridae</taxon>
        <taxon>Pentapetalae</taxon>
        <taxon>rosids</taxon>
        <taxon>fabids</taxon>
        <taxon>Fabales</taxon>
        <taxon>Fabaceae</taxon>
        <taxon>Papilionoideae</taxon>
        <taxon>50 kb inversion clade</taxon>
        <taxon>NPAAA clade</taxon>
        <taxon>indigoferoid/millettioid clade</taxon>
        <taxon>Phaseoleae</taxon>
        <taxon>Mucuna</taxon>
    </lineage>
</organism>
<gene>
    <name evidence="2" type="ORF">CR513_55387</name>
</gene>
<feature type="region of interest" description="Disordered" evidence="1">
    <location>
        <begin position="1"/>
        <end position="48"/>
    </location>
</feature>
<reference evidence="2" key="1">
    <citation type="submission" date="2018-05" db="EMBL/GenBank/DDBJ databases">
        <title>Draft genome of Mucuna pruriens seed.</title>
        <authorList>
            <person name="Nnadi N.E."/>
            <person name="Vos R."/>
            <person name="Hasami M.H."/>
            <person name="Devisetty U.K."/>
            <person name="Aguiy J.C."/>
        </authorList>
    </citation>
    <scope>NUCLEOTIDE SEQUENCE [LARGE SCALE GENOMIC DNA]</scope>
    <source>
        <strain evidence="2">JCA_2017</strain>
    </source>
</reference>
<evidence type="ECO:0000313" key="2">
    <source>
        <dbReference type="EMBL" id="RDX65907.1"/>
    </source>
</evidence>